<evidence type="ECO:0000313" key="2">
    <source>
        <dbReference type="EMBL" id="ABT15790.1"/>
    </source>
</evidence>
<organismHost>
    <name type="scientific">Paramecium bursaria</name>
    <dbReference type="NCBI Taxonomy" id="74790"/>
</organismHost>
<dbReference type="KEGG" id="vg:5469941"/>
<keyword evidence="1" id="KW-0812">Transmembrane</keyword>
<proteinExistence type="predicted"/>
<dbReference type="EMBL" id="DQ890022">
    <property type="protein sequence ID" value="ABT15790.1"/>
    <property type="molecule type" value="Genomic_DNA"/>
</dbReference>
<keyword evidence="1" id="KW-1133">Transmembrane helix</keyword>
<evidence type="ECO:0000256" key="1">
    <source>
        <dbReference type="SAM" id="Phobius"/>
    </source>
</evidence>
<reference evidence="2 3" key="1">
    <citation type="journal article" date="2007" name="Virology">
        <title>Sequence and annotation of the 314-kb MT325 and the 321-kb FR483 viruses that infect Chlorella Pbi.</title>
        <authorList>
            <person name="Fitzgerald L.A."/>
            <person name="Graves M.V."/>
            <person name="Li X."/>
            <person name="Feldblyum T."/>
            <person name="Hartigan J."/>
            <person name="Van Etten J.L."/>
        </authorList>
    </citation>
    <scope>NUCLEOTIDE SEQUENCE [LARGE SCALE GENOMIC DNA]</scope>
    <source>
        <strain evidence="2 3">FR483</strain>
    </source>
</reference>
<name>A7J7K9_PBCVF</name>
<accession>A7J7K9</accession>
<evidence type="ECO:0000313" key="3">
    <source>
        <dbReference type="Proteomes" id="UP000204095"/>
    </source>
</evidence>
<organism evidence="2 3">
    <name type="scientific">Paramecium bursaria Chlorella virus FR483</name>
    <name type="common">PBCV-FR483</name>
    <dbReference type="NCBI Taxonomy" id="399781"/>
    <lineage>
        <taxon>Viruses</taxon>
        <taxon>Varidnaviria</taxon>
        <taxon>Bamfordvirae</taxon>
        <taxon>Nucleocytoviricota</taxon>
        <taxon>Megaviricetes</taxon>
        <taxon>Algavirales</taxon>
        <taxon>Phycodnaviridae</taxon>
        <taxon>Chlorovirus</taxon>
        <taxon>Chlorovirus conductrix</taxon>
        <taxon>Paramecium bursaria Chlorella virus A1</taxon>
    </lineage>
</organism>
<dbReference type="RefSeq" id="YP_001426137.1">
    <property type="nucleotide sequence ID" value="NC_008603.1"/>
</dbReference>
<protein>
    <submittedName>
        <fullName evidence="2">Uncharacterized protein n505R</fullName>
    </submittedName>
</protein>
<sequence length="78" mass="8838">MVHVEKLAKRTPQNVCHTFLLVISFYKIIILHIVLESSSRVHCPGRIGTSSDLHLPLFTHVMGFDVIVLPHTDTEYVS</sequence>
<dbReference type="Proteomes" id="UP000204095">
    <property type="component" value="Segment"/>
</dbReference>
<dbReference type="GeneID" id="5469941"/>
<keyword evidence="1" id="KW-0472">Membrane</keyword>
<gene>
    <name evidence="2" type="primary">n505R</name>
    <name evidence="2" type="ORF">FR483_n505R</name>
</gene>
<feature type="transmembrane region" description="Helical" evidence="1">
    <location>
        <begin position="15"/>
        <end position="35"/>
    </location>
</feature>